<evidence type="ECO:0000256" key="2">
    <source>
        <dbReference type="ARBA" id="ARBA00010701"/>
    </source>
</evidence>
<dbReference type="Pfam" id="PF00151">
    <property type="entry name" value="Lipase"/>
    <property type="match status" value="2"/>
</dbReference>
<dbReference type="InterPro" id="IPR000734">
    <property type="entry name" value="TAG_lipase"/>
</dbReference>
<evidence type="ECO:0000313" key="16">
    <source>
        <dbReference type="Ensembl" id="ENSMMDP00005012402.1"/>
    </source>
</evidence>
<evidence type="ECO:0000256" key="6">
    <source>
        <dbReference type="ARBA" id="ARBA00022963"/>
    </source>
</evidence>
<keyword evidence="4" id="KW-0732">Signal</keyword>
<proteinExistence type="inferred from homology"/>
<evidence type="ECO:0000256" key="14">
    <source>
        <dbReference type="RuleBase" id="RU004262"/>
    </source>
</evidence>
<keyword evidence="9" id="KW-0325">Glycoprotein</keyword>
<dbReference type="Proteomes" id="UP000472263">
    <property type="component" value="Chromosome 13"/>
</dbReference>
<keyword evidence="5" id="KW-0378">Hydrolase</keyword>
<sequence length="272" mass="29820">MYLIQTPSRRPCPLWGFSHFSADNSPCGFPIEVSPNLSRSLWKPDNPTVVIVPGRRPPTAQPGWVRIMALLVCPLHSLASISCFLLIFNREVCNESGSSLEMFHLIGFGVGAHVAGVAGRCLHGAVGRITGLDPFAPVFSETDKPVSLNYTDAQYVDVVHTNFNGEQYLLCSHHRAFQLFTSSIQAPCKFIALPCESVSDFRRALCTRCNLSELGVCPQLGKGNLKKKNKKKKHRPIRFKQVTAILDISAAAPYCGQDTSISSDCLQCTLAL</sequence>
<organism evidence="16 17">
    <name type="scientific">Myripristis murdjan</name>
    <name type="common">pinecone soldierfish</name>
    <dbReference type="NCBI Taxonomy" id="586833"/>
    <lineage>
        <taxon>Eukaryota</taxon>
        <taxon>Metazoa</taxon>
        <taxon>Chordata</taxon>
        <taxon>Craniata</taxon>
        <taxon>Vertebrata</taxon>
        <taxon>Euteleostomi</taxon>
        <taxon>Actinopterygii</taxon>
        <taxon>Neopterygii</taxon>
        <taxon>Teleostei</taxon>
        <taxon>Neoteleostei</taxon>
        <taxon>Acanthomorphata</taxon>
        <taxon>Holocentriformes</taxon>
        <taxon>Holocentridae</taxon>
        <taxon>Myripristis</taxon>
    </lineage>
</organism>
<dbReference type="InterPro" id="IPR013818">
    <property type="entry name" value="Lipase"/>
</dbReference>
<evidence type="ECO:0000256" key="13">
    <source>
        <dbReference type="ARBA" id="ARBA00048700"/>
    </source>
</evidence>
<evidence type="ECO:0000256" key="12">
    <source>
        <dbReference type="ARBA" id="ARBA00048646"/>
    </source>
</evidence>
<evidence type="ECO:0000256" key="3">
    <source>
        <dbReference type="ARBA" id="ARBA00022525"/>
    </source>
</evidence>
<reference evidence="16" key="2">
    <citation type="submission" date="2025-08" db="UniProtKB">
        <authorList>
            <consortium name="Ensembl"/>
        </authorList>
    </citation>
    <scope>IDENTIFICATION</scope>
</reference>
<dbReference type="PANTHER" id="PTHR11610">
    <property type="entry name" value="LIPASE"/>
    <property type="match status" value="1"/>
</dbReference>
<accession>A0A667XAZ0</accession>
<evidence type="ECO:0000313" key="17">
    <source>
        <dbReference type="Proteomes" id="UP000472263"/>
    </source>
</evidence>
<dbReference type="SUPFAM" id="SSF53474">
    <property type="entry name" value="alpha/beta-Hydrolases"/>
    <property type="match status" value="1"/>
</dbReference>
<dbReference type="Gene3D" id="3.40.50.1820">
    <property type="entry name" value="alpha/beta hydrolase"/>
    <property type="match status" value="2"/>
</dbReference>
<protein>
    <recommendedName>
        <fullName evidence="10">Phospholipase A1 member A</fullName>
    </recommendedName>
</protein>
<dbReference type="GO" id="GO:0016042">
    <property type="term" value="P:lipid catabolic process"/>
    <property type="evidence" value="ECO:0007669"/>
    <property type="project" value="UniProtKB-KW"/>
</dbReference>
<dbReference type="GO" id="GO:0005615">
    <property type="term" value="C:extracellular space"/>
    <property type="evidence" value="ECO:0007669"/>
    <property type="project" value="TreeGrafter"/>
</dbReference>
<evidence type="ECO:0000256" key="5">
    <source>
        <dbReference type="ARBA" id="ARBA00022801"/>
    </source>
</evidence>
<reference evidence="16" key="3">
    <citation type="submission" date="2025-09" db="UniProtKB">
        <authorList>
            <consortium name="Ensembl"/>
        </authorList>
    </citation>
    <scope>IDENTIFICATION</scope>
</reference>
<evidence type="ECO:0000256" key="7">
    <source>
        <dbReference type="ARBA" id="ARBA00023098"/>
    </source>
</evidence>
<evidence type="ECO:0000256" key="9">
    <source>
        <dbReference type="ARBA" id="ARBA00023180"/>
    </source>
</evidence>
<name>A0A667XAZ0_9TELE</name>
<comment type="similarity">
    <text evidence="2 14">Belongs to the AB hydrolase superfamily. Lipase family.</text>
</comment>
<comment type="catalytic activity">
    <reaction evidence="12">
        <text>1,2-di-(9Z)-octadecenoyl-sn-glycero-3-phospho-L-serine + H2O = 2-(9Z-octadecenoyl)-sn-glycero-3-phospho-L-serine + (9Z)-octadecenoate + H(+)</text>
        <dbReference type="Rhea" id="RHEA:40491"/>
        <dbReference type="ChEBI" id="CHEBI:15377"/>
        <dbReference type="ChEBI" id="CHEBI:15378"/>
        <dbReference type="ChEBI" id="CHEBI:30823"/>
        <dbReference type="ChEBI" id="CHEBI:74905"/>
        <dbReference type="ChEBI" id="CHEBI:77342"/>
    </reaction>
    <physiologicalReaction direction="left-to-right" evidence="12">
        <dbReference type="Rhea" id="RHEA:40492"/>
    </physiologicalReaction>
</comment>
<keyword evidence="17" id="KW-1185">Reference proteome</keyword>
<reference evidence="16" key="1">
    <citation type="submission" date="2019-06" db="EMBL/GenBank/DDBJ databases">
        <authorList>
            <consortium name="Wellcome Sanger Institute Data Sharing"/>
        </authorList>
    </citation>
    <scope>NUCLEOTIDE SEQUENCE [LARGE SCALE GENOMIC DNA]</scope>
</reference>
<dbReference type="GeneTree" id="ENSGT00940000165538"/>
<dbReference type="Ensembl" id="ENSMMDT00005012766.1">
    <property type="protein sequence ID" value="ENSMMDP00005012402.1"/>
    <property type="gene ID" value="ENSMMDG00005006534.1"/>
</dbReference>
<evidence type="ECO:0000256" key="4">
    <source>
        <dbReference type="ARBA" id="ARBA00022729"/>
    </source>
</evidence>
<feature type="domain" description="Lipase" evidence="15">
    <location>
        <begin position="165"/>
        <end position="234"/>
    </location>
</feature>
<feature type="domain" description="Lipase" evidence="15">
    <location>
        <begin position="94"/>
        <end position="163"/>
    </location>
</feature>
<evidence type="ECO:0000256" key="1">
    <source>
        <dbReference type="ARBA" id="ARBA00004613"/>
    </source>
</evidence>
<evidence type="ECO:0000256" key="8">
    <source>
        <dbReference type="ARBA" id="ARBA00023157"/>
    </source>
</evidence>
<evidence type="ECO:0000256" key="11">
    <source>
        <dbReference type="ARBA" id="ARBA00048284"/>
    </source>
</evidence>
<keyword evidence="7" id="KW-0443">Lipid metabolism</keyword>
<dbReference type="InterPro" id="IPR029058">
    <property type="entry name" value="AB_hydrolase_fold"/>
</dbReference>
<dbReference type="PANTHER" id="PTHR11610:SF111">
    <property type="entry name" value="PHOSPHOLIPASE A1 MEMBER A"/>
    <property type="match status" value="1"/>
</dbReference>
<evidence type="ECO:0000259" key="15">
    <source>
        <dbReference type="Pfam" id="PF00151"/>
    </source>
</evidence>
<comment type="subcellular location">
    <subcellularLocation>
        <location evidence="1">Secreted</location>
    </subcellularLocation>
</comment>
<comment type="catalytic activity">
    <reaction evidence="13">
        <text>1-hexadecanoyl-2-(5Z,8Z,11Z,14Z-eicosatetraenoyl)-sn-glycero-3-phospho-L-serine + H2O = 2-(5Z,8Z,11Z,14Z)-eicosatetraenoyl-sn-glycero-3-phospho-L-serine + hexadecanoate + H(+)</text>
        <dbReference type="Rhea" id="RHEA:41187"/>
        <dbReference type="ChEBI" id="CHEBI:7896"/>
        <dbReference type="ChEBI" id="CHEBI:15377"/>
        <dbReference type="ChEBI" id="CHEBI:15378"/>
        <dbReference type="ChEBI" id="CHEBI:75032"/>
        <dbReference type="ChEBI" id="CHEBI:77830"/>
    </reaction>
    <physiologicalReaction direction="left-to-right" evidence="13">
        <dbReference type="Rhea" id="RHEA:41188"/>
    </physiologicalReaction>
</comment>
<comment type="catalytic activity">
    <reaction evidence="11">
        <text>1-(9Z-octadecenoyl)-sn-glycero-3-phospho-L-serine + H2O = sn-glycero-3-phospho-L-serine + (9Z)-octadecenoate + H(+)</text>
        <dbReference type="Rhea" id="RHEA:40499"/>
        <dbReference type="ChEBI" id="CHEBI:15377"/>
        <dbReference type="ChEBI" id="CHEBI:15378"/>
        <dbReference type="ChEBI" id="CHEBI:30823"/>
        <dbReference type="ChEBI" id="CHEBI:64765"/>
        <dbReference type="ChEBI" id="CHEBI:74617"/>
    </reaction>
    <physiologicalReaction direction="left-to-right" evidence="11">
        <dbReference type="Rhea" id="RHEA:40500"/>
    </physiologicalReaction>
</comment>
<dbReference type="GO" id="GO:0008970">
    <property type="term" value="F:phospholipase A1 activity"/>
    <property type="evidence" value="ECO:0007669"/>
    <property type="project" value="TreeGrafter"/>
</dbReference>
<dbReference type="AlphaFoldDB" id="A0A667XAZ0"/>
<keyword evidence="8" id="KW-1015">Disulfide bond</keyword>
<keyword evidence="6" id="KW-0442">Lipid degradation</keyword>
<keyword evidence="3" id="KW-0964">Secreted</keyword>
<evidence type="ECO:0000256" key="10">
    <source>
        <dbReference type="ARBA" id="ARBA00040696"/>
    </source>
</evidence>